<comment type="caution">
    <text evidence="8">The sequence shown here is derived from an EMBL/GenBank/DDBJ whole genome shotgun (WGS) entry which is preliminary data.</text>
</comment>
<evidence type="ECO:0000256" key="3">
    <source>
        <dbReference type="ARBA" id="ARBA00022475"/>
    </source>
</evidence>
<accession>A0A6L5YDL7</accession>
<dbReference type="Pfam" id="PF00534">
    <property type="entry name" value="Glycos_transf_1"/>
    <property type="match status" value="1"/>
</dbReference>
<keyword evidence="4 8" id="KW-0808">Transferase</keyword>
<dbReference type="InterPro" id="IPR051612">
    <property type="entry name" value="Teichoic_Acid_Biosynth"/>
</dbReference>
<dbReference type="Gene3D" id="3.40.50.11820">
    <property type="match status" value="1"/>
</dbReference>
<dbReference type="GO" id="GO:0047355">
    <property type="term" value="F:CDP-glycerol glycerophosphotransferase activity"/>
    <property type="evidence" value="ECO:0007669"/>
    <property type="project" value="InterPro"/>
</dbReference>
<dbReference type="PANTHER" id="PTHR37316">
    <property type="entry name" value="TEICHOIC ACID GLYCEROL-PHOSPHATE PRIMASE"/>
    <property type="match status" value="1"/>
</dbReference>
<dbReference type="InterPro" id="IPR007554">
    <property type="entry name" value="Glycerophosphate_synth"/>
</dbReference>
<organism evidence="8 9">
    <name type="scientific">Pyramidobacter porci</name>
    <dbReference type="NCBI Taxonomy" id="2605789"/>
    <lineage>
        <taxon>Bacteria</taxon>
        <taxon>Thermotogati</taxon>
        <taxon>Synergistota</taxon>
        <taxon>Synergistia</taxon>
        <taxon>Synergistales</taxon>
        <taxon>Dethiosulfovibrionaceae</taxon>
        <taxon>Pyramidobacter</taxon>
    </lineage>
</organism>
<dbReference type="InterPro" id="IPR043148">
    <property type="entry name" value="TagF_C"/>
</dbReference>
<dbReference type="PANTHER" id="PTHR37316:SF3">
    <property type="entry name" value="TEICHOIC ACID GLYCEROL-PHOSPHATE TRANSFERASE"/>
    <property type="match status" value="1"/>
</dbReference>
<protein>
    <submittedName>
        <fullName evidence="8">Glycosyltransferase</fullName>
    </submittedName>
</protein>
<dbReference type="GO" id="GO:0019350">
    <property type="term" value="P:teichoic acid biosynthetic process"/>
    <property type="evidence" value="ECO:0007669"/>
    <property type="project" value="UniProtKB-KW"/>
</dbReference>
<dbReference type="SUPFAM" id="SSF53756">
    <property type="entry name" value="UDP-Glycosyltransferase/glycogen phosphorylase"/>
    <property type="match status" value="2"/>
</dbReference>
<dbReference type="GO" id="GO:0016757">
    <property type="term" value="F:glycosyltransferase activity"/>
    <property type="evidence" value="ECO:0007669"/>
    <property type="project" value="InterPro"/>
</dbReference>
<comment type="similarity">
    <text evidence="2">Belongs to the CDP-glycerol glycerophosphotransferase family.</text>
</comment>
<dbReference type="RefSeq" id="WP_154529442.1">
    <property type="nucleotide sequence ID" value="NZ_VUNH01000011.1"/>
</dbReference>
<reference evidence="8 9" key="1">
    <citation type="submission" date="2019-08" db="EMBL/GenBank/DDBJ databases">
        <title>In-depth cultivation of the pig gut microbiome towards novel bacterial diversity and tailored functional studies.</title>
        <authorList>
            <person name="Wylensek D."/>
            <person name="Hitch T.C.A."/>
            <person name="Clavel T."/>
        </authorList>
    </citation>
    <scope>NUCLEOTIDE SEQUENCE [LARGE SCALE GENOMIC DNA]</scope>
    <source>
        <strain evidence="8 9">SM-530-WT-4B</strain>
    </source>
</reference>
<comment type="subcellular location">
    <subcellularLocation>
        <location evidence="1">Cell membrane</location>
        <topology evidence="1">Peripheral membrane protein</topology>
    </subcellularLocation>
</comment>
<dbReference type="GO" id="GO:0005886">
    <property type="term" value="C:plasma membrane"/>
    <property type="evidence" value="ECO:0007669"/>
    <property type="project" value="UniProtKB-SubCell"/>
</dbReference>
<gene>
    <name evidence="8" type="ORF">FYJ74_09990</name>
</gene>
<evidence type="ECO:0000256" key="5">
    <source>
        <dbReference type="ARBA" id="ARBA00022944"/>
    </source>
</evidence>
<keyword evidence="5" id="KW-0777">Teichoic acid biosynthesis</keyword>
<dbReference type="Pfam" id="PF04464">
    <property type="entry name" value="Glyphos_transf"/>
    <property type="match status" value="1"/>
</dbReference>
<evidence type="ECO:0000313" key="8">
    <source>
        <dbReference type="EMBL" id="MST56361.1"/>
    </source>
</evidence>
<keyword evidence="6" id="KW-0472">Membrane</keyword>
<dbReference type="Gene3D" id="3.40.50.12580">
    <property type="match status" value="1"/>
</dbReference>
<evidence type="ECO:0000256" key="1">
    <source>
        <dbReference type="ARBA" id="ARBA00004202"/>
    </source>
</evidence>
<evidence type="ECO:0000256" key="2">
    <source>
        <dbReference type="ARBA" id="ARBA00010488"/>
    </source>
</evidence>
<keyword evidence="3" id="KW-1003">Cell membrane</keyword>
<evidence type="ECO:0000256" key="4">
    <source>
        <dbReference type="ARBA" id="ARBA00022679"/>
    </source>
</evidence>
<evidence type="ECO:0000259" key="7">
    <source>
        <dbReference type="Pfam" id="PF00534"/>
    </source>
</evidence>
<proteinExistence type="inferred from homology"/>
<sequence length="799" mass="92508">MNRLKKLVTRALREFKSSVIESWYVFCRGHLPLKNKGILLQSRYGDDFGGNIFYLLKELSNNYPGYTLYLAYIPKTKSKYTALLKHYHINNVHLIRLHRFTYWRLLGTCKYLINDVTFHACFIKRRGQQYLNTWHGTPLKKMGLDEAKTAYNFGNMQRNFFASDYLLCPSGYMTELMVKAYSLDHLFEGKILNEGYPRNAVFFDKARALEVRHALGLSEKQIIVYMPTWRGNSNTDKSETYTAQLQSYLDELDAKLNDNQFFFVKLHPLATAEVSIDQYKHIRHMPEEYETYDFLNAADCLVTDYSSVMFDFACSGKNIILFTYDENEYLQDRGLYISIVTLPFVQAKTVDQLISAINTRPHYLEDNFIRGIVEHENSQSVKRVCAQFLGYDYDCKTVQLPSNGKTNVFIYLELIKNGITSAAFDLLHTIDLEKRNYFAVYKLSPATYENREKLNDLPSHMGLLSIDTLEKTVMELFALFFYYKFNWSFSIINHFVAKSYQRMFMKYYGNIPHDIFIQFVGYGRDPLNLFLQAPKKFVFVHNDMKKELSEKKVQHKNTLLTCYRKYDKVVGVSSASTNIAAEIAGHAHDFRTVHNCFDYRGTTSRGNMDVELDVTTDCQTMNADGINGILRSSGNKFISIGRFSPEKEHLRLLDAFNMYWADHQDSQLIIIGGYGDSYRHTLNYARKLPCTRNVCLIKSINNPISILKRCNLFVLSSSHEGLPVVFFEADCLGVPILSTNIDGPREILTQYQGGLLVEESAEALYRGMLEFDAGNIMPLNINMQEYNQRCIDEFEALFE</sequence>
<keyword evidence="9" id="KW-1185">Reference proteome</keyword>
<name>A0A6L5YDL7_9BACT</name>
<feature type="domain" description="Glycosyl transferase family 1" evidence="7">
    <location>
        <begin position="633"/>
        <end position="771"/>
    </location>
</feature>
<evidence type="ECO:0000256" key="6">
    <source>
        <dbReference type="ARBA" id="ARBA00023136"/>
    </source>
</evidence>
<dbReference type="InterPro" id="IPR043149">
    <property type="entry name" value="TagF_N"/>
</dbReference>
<evidence type="ECO:0000313" key="9">
    <source>
        <dbReference type="Proteomes" id="UP000473699"/>
    </source>
</evidence>
<dbReference type="InterPro" id="IPR001296">
    <property type="entry name" value="Glyco_trans_1"/>
</dbReference>
<dbReference type="EMBL" id="VUNH01000011">
    <property type="protein sequence ID" value="MST56361.1"/>
    <property type="molecule type" value="Genomic_DNA"/>
</dbReference>
<dbReference type="Gene3D" id="3.40.50.2000">
    <property type="entry name" value="Glycogen Phosphorylase B"/>
    <property type="match status" value="2"/>
</dbReference>
<dbReference type="Proteomes" id="UP000473699">
    <property type="component" value="Unassembled WGS sequence"/>
</dbReference>
<dbReference type="AlphaFoldDB" id="A0A6L5YDL7"/>